<reference evidence="3" key="1">
    <citation type="submission" date="2017-05" db="EMBL/GenBank/DDBJ databases">
        <title>Complete and WGS of Bordetella genogroups.</title>
        <authorList>
            <person name="Spilker T."/>
            <person name="Lipuma J."/>
        </authorList>
    </citation>
    <scope>NUCLEOTIDE SEQUENCE [LARGE SCALE GENOMIC DNA]</scope>
    <source>
        <strain evidence="3">AU18089</strain>
    </source>
</reference>
<accession>A0A261RR78</accession>
<dbReference type="AlphaFoldDB" id="A0A261RR78"/>
<feature type="region of interest" description="Disordered" evidence="1">
    <location>
        <begin position="140"/>
        <end position="162"/>
    </location>
</feature>
<organism evidence="2 3">
    <name type="scientific">Bordetella genomosp. 7</name>
    <dbReference type="NCBI Taxonomy" id="1416805"/>
    <lineage>
        <taxon>Bacteria</taxon>
        <taxon>Pseudomonadati</taxon>
        <taxon>Pseudomonadota</taxon>
        <taxon>Betaproteobacteria</taxon>
        <taxon>Burkholderiales</taxon>
        <taxon>Alcaligenaceae</taxon>
        <taxon>Bordetella</taxon>
    </lineage>
</organism>
<gene>
    <name evidence="2" type="ORF">CAL19_02035</name>
</gene>
<dbReference type="EMBL" id="NEVK01000001">
    <property type="protein sequence ID" value="OZI27529.1"/>
    <property type="molecule type" value="Genomic_DNA"/>
</dbReference>
<sequence>MPFKFVAIPVPVLESLAYRELPSAARALLIDLLMQFTGKNNGRLCVSFVAMQRYGWTSARKLDKAKHELLATPFVLVTRKGKPPRTAEWVGVTWLALDYEKTMDVDPRAWPYLNFLTIEAGAIDPNEGREKQFVQSRNGIDEKPLPRGINPEMGSIGGPIHA</sequence>
<comment type="caution">
    <text evidence="2">The sequence shown here is derived from an EMBL/GenBank/DDBJ whole genome shotgun (WGS) entry which is preliminary data.</text>
</comment>
<evidence type="ECO:0000313" key="3">
    <source>
        <dbReference type="Proteomes" id="UP000216947"/>
    </source>
</evidence>
<evidence type="ECO:0000313" key="2">
    <source>
        <dbReference type="EMBL" id="OZI27529.1"/>
    </source>
</evidence>
<protein>
    <submittedName>
        <fullName evidence="2">Uncharacterized protein</fullName>
    </submittedName>
</protein>
<dbReference type="Proteomes" id="UP000216947">
    <property type="component" value="Unassembled WGS sequence"/>
</dbReference>
<keyword evidence="3" id="KW-1185">Reference proteome</keyword>
<evidence type="ECO:0000256" key="1">
    <source>
        <dbReference type="SAM" id="MobiDB-lite"/>
    </source>
</evidence>
<proteinExistence type="predicted"/>
<name>A0A261RR78_9BORD</name>